<dbReference type="Pfam" id="PF02668">
    <property type="entry name" value="TauD"/>
    <property type="match status" value="1"/>
</dbReference>
<dbReference type="InterPro" id="IPR042098">
    <property type="entry name" value="TauD-like_sf"/>
</dbReference>
<name>A0A9K3IAV5_HELAN</name>
<accession>A0A9K3IAV5</accession>
<keyword evidence="1" id="KW-0560">Oxidoreductase</keyword>
<gene>
    <name evidence="3" type="ORF">HanXRQr2_Chr09g0416111</name>
</gene>
<dbReference type="SUPFAM" id="SSF51197">
    <property type="entry name" value="Clavaminate synthase-like"/>
    <property type="match status" value="1"/>
</dbReference>
<dbReference type="PANTHER" id="PTHR10696">
    <property type="entry name" value="GAMMA-BUTYROBETAINE HYDROXYLASE-RELATED"/>
    <property type="match status" value="1"/>
</dbReference>
<keyword evidence="4" id="KW-1185">Reference proteome</keyword>
<evidence type="ECO:0000256" key="1">
    <source>
        <dbReference type="ARBA" id="ARBA00023002"/>
    </source>
</evidence>
<reference evidence="3" key="1">
    <citation type="journal article" date="2017" name="Nature">
        <title>The sunflower genome provides insights into oil metabolism, flowering and Asterid evolution.</title>
        <authorList>
            <person name="Badouin H."/>
            <person name="Gouzy J."/>
            <person name="Grassa C.J."/>
            <person name="Murat F."/>
            <person name="Staton S.E."/>
            <person name="Cottret L."/>
            <person name="Lelandais-Briere C."/>
            <person name="Owens G.L."/>
            <person name="Carrere S."/>
            <person name="Mayjonade B."/>
            <person name="Legrand L."/>
            <person name="Gill N."/>
            <person name="Kane N.C."/>
            <person name="Bowers J.E."/>
            <person name="Hubner S."/>
            <person name="Bellec A."/>
            <person name="Berard A."/>
            <person name="Berges H."/>
            <person name="Blanchet N."/>
            <person name="Boniface M.C."/>
            <person name="Brunel D."/>
            <person name="Catrice O."/>
            <person name="Chaidir N."/>
            <person name="Claudel C."/>
            <person name="Donnadieu C."/>
            <person name="Faraut T."/>
            <person name="Fievet G."/>
            <person name="Helmstetter N."/>
            <person name="King M."/>
            <person name="Knapp S.J."/>
            <person name="Lai Z."/>
            <person name="Le Paslier M.C."/>
            <person name="Lippi Y."/>
            <person name="Lorenzon L."/>
            <person name="Mandel J.R."/>
            <person name="Marage G."/>
            <person name="Marchand G."/>
            <person name="Marquand E."/>
            <person name="Bret-Mestries E."/>
            <person name="Morien E."/>
            <person name="Nambeesan S."/>
            <person name="Nguyen T."/>
            <person name="Pegot-Espagnet P."/>
            <person name="Pouilly N."/>
            <person name="Raftis F."/>
            <person name="Sallet E."/>
            <person name="Schiex T."/>
            <person name="Thomas J."/>
            <person name="Vandecasteele C."/>
            <person name="Vares D."/>
            <person name="Vear F."/>
            <person name="Vautrin S."/>
            <person name="Crespi M."/>
            <person name="Mangin B."/>
            <person name="Burke J.M."/>
            <person name="Salse J."/>
            <person name="Munos S."/>
            <person name="Vincourt P."/>
            <person name="Rieseberg L.H."/>
            <person name="Langlade N.B."/>
        </authorList>
    </citation>
    <scope>NUCLEOTIDE SEQUENCE</scope>
    <source>
        <tissue evidence="3">Leaves</tissue>
    </source>
</reference>
<dbReference type="EMBL" id="MNCJ02000324">
    <property type="protein sequence ID" value="KAF5793317.1"/>
    <property type="molecule type" value="Genomic_DNA"/>
</dbReference>
<evidence type="ECO:0000313" key="4">
    <source>
        <dbReference type="Proteomes" id="UP000215914"/>
    </source>
</evidence>
<dbReference type="Proteomes" id="UP000215914">
    <property type="component" value="Unassembled WGS sequence"/>
</dbReference>
<dbReference type="InterPro" id="IPR003819">
    <property type="entry name" value="TauD/TfdA-like"/>
</dbReference>
<proteinExistence type="predicted"/>
<dbReference type="InterPro" id="IPR050411">
    <property type="entry name" value="AlphaKG_dependent_hydroxylases"/>
</dbReference>
<sequence length="260" mass="29272">MATGRFFQELELPEQKTYSNGVVFPVVLTPTANTNITAFEEAIRAEKPWLESLLKESGVILFRGFPVTTASEFNDVIEAFGYPEAPYVGGRAARTQVVGRVYTANETPPDVKIPFHHEMAYVPEFPSKISFFCEEAPGSGGQTPIVLSHIVYEKMKEKHPEFVAKLEEHGVTYIILTGDEDQPLSSTGRGWKTAYDTDDKKVAEERFTLVSLHQILLVITHNTRESPTLTLITNNIDKARICVIKGTNCWKIRPFDTRYE</sequence>
<dbReference type="AlphaFoldDB" id="A0A9K3IAV5"/>
<evidence type="ECO:0000259" key="2">
    <source>
        <dbReference type="Pfam" id="PF02668"/>
    </source>
</evidence>
<organism evidence="3 4">
    <name type="scientific">Helianthus annuus</name>
    <name type="common">Common sunflower</name>
    <dbReference type="NCBI Taxonomy" id="4232"/>
    <lineage>
        <taxon>Eukaryota</taxon>
        <taxon>Viridiplantae</taxon>
        <taxon>Streptophyta</taxon>
        <taxon>Embryophyta</taxon>
        <taxon>Tracheophyta</taxon>
        <taxon>Spermatophyta</taxon>
        <taxon>Magnoliopsida</taxon>
        <taxon>eudicotyledons</taxon>
        <taxon>Gunneridae</taxon>
        <taxon>Pentapetalae</taxon>
        <taxon>asterids</taxon>
        <taxon>campanulids</taxon>
        <taxon>Asterales</taxon>
        <taxon>Asteraceae</taxon>
        <taxon>Asteroideae</taxon>
        <taxon>Heliantheae alliance</taxon>
        <taxon>Heliantheae</taxon>
        <taxon>Helianthus</taxon>
    </lineage>
</organism>
<dbReference type="PANTHER" id="PTHR10696:SF43">
    <property type="entry name" value="TAUD_TFDA-LIKE DOMAIN-CONTAINING PROTEIN-RELATED"/>
    <property type="match status" value="1"/>
</dbReference>
<feature type="domain" description="TauD/TfdA-like" evidence="2">
    <location>
        <begin position="33"/>
        <end position="176"/>
    </location>
</feature>
<evidence type="ECO:0000313" key="3">
    <source>
        <dbReference type="EMBL" id="KAF5793317.1"/>
    </source>
</evidence>
<protein>
    <submittedName>
        <fullName evidence="3">TauD/TfdA-like domain-containing protein</fullName>
    </submittedName>
</protein>
<reference evidence="3" key="2">
    <citation type="submission" date="2020-06" db="EMBL/GenBank/DDBJ databases">
        <title>Helianthus annuus Genome sequencing and assembly Release 2.</title>
        <authorList>
            <person name="Gouzy J."/>
            <person name="Langlade N."/>
            <person name="Munos S."/>
        </authorList>
    </citation>
    <scope>NUCLEOTIDE SEQUENCE</scope>
    <source>
        <tissue evidence="3">Leaves</tissue>
    </source>
</reference>
<dbReference type="Gramene" id="mRNA:HanXRQr2_Chr09g0416111">
    <property type="protein sequence ID" value="mRNA:HanXRQr2_Chr09g0416111"/>
    <property type="gene ID" value="HanXRQr2_Chr09g0416111"/>
</dbReference>
<dbReference type="GO" id="GO:0016491">
    <property type="term" value="F:oxidoreductase activity"/>
    <property type="evidence" value="ECO:0007669"/>
    <property type="project" value="UniProtKB-KW"/>
</dbReference>
<dbReference type="Gene3D" id="3.60.130.10">
    <property type="entry name" value="Clavaminate synthase-like"/>
    <property type="match status" value="1"/>
</dbReference>
<comment type="caution">
    <text evidence="3">The sequence shown here is derived from an EMBL/GenBank/DDBJ whole genome shotgun (WGS) entry which is preliminary data.</text>
</comment>